<feature type="active site" description="Proton acceptor" evidence="4">
    <location>
        <position position="304"/>
    </location>
</feature>
<feature type="domain" description="O-methyltransferase C-terminal" evidence="5">
    <location>
        <begin position="174"/>
        <end position="376"/>
    </location>
</feature>
<dbReference type="InterPro" id="IPR036388">
    <property type="entry name" value="WH-like_DNA-bd_sf"/>
</dbReference>
<keyword evidence="3" id="KW-0949">S-adenosyl-L-methionine</keyword>
<dbReference type="PANTHER" id="PTHR43712:SF17">
    <property type="entry name" value="O-METHYLTRANSFERASE"/>
    <property type="match status" value="1"/>
</dbReference>
<reference evidence="7 8" key="1">
    <citation type="submission" date="2015-06" db="EMBL/GenBank/DDBJ databases">
        <title>Survival trade-offs in plant roots during colonization by closely related pathogenic and mutualistic fungi.</title>
        <authorList>
            <person name="Hacquard S."/>
            <person name="Kracher B."/>
            <person name="Hiruma K."/>
            <person name="Weinman A."/>
            <person name="Muench P."/>
            <person name="Garrido Oter R."/>
            <person name="Ver Loren van Themaat E."/>
            <person name="Dallerey J.-F."/>
            <person name="Damm U."/>
            <person name="Henrissat B."/>
            <person name="Lespinet O."/>
            <person name="Thon M."/>
            <person name="Kemen E."/>
            <person name="McHardy A.C."/>
            <person name="Schulze-Lefert P."/>
            <person name="O'Connell R.J."/>
        </authorList>
    </citation>
    <scope>NUCLEOTIDE SEQUENCE [LARGE SCALE GENOMIC DNA]</scope>
    <source>
        <strain evidence="7 8">0861</strain>
    </source>
</reference>
<keyword evidence="1 7" id="KW-0489">Methyltransferase</keyword>
<gene>
    <name evidence="7" type="ORF">CT0861_05800</name>
</gene>
<dbReference type="STRING" id="708197.A0A161VX00"/>
<dbReference type="InterPro" id="IPR001077">
    <property type="entry name" value="COMT_C"/>
</dbReference>
<accession>A0A161VX00</accession>
<evidence type="ECO:0000256" key="1">
    <source>
        <dbReference type="ARBA" id="ARBA00022603"/>
    </source>
</evidence>
<dbReference type="GO" id="GO:0032259">
    <property type="term" value="P:methylation"/>
    <property type="evidence" value="ECO:0007669"/>
    <property type="project" value="UniProtKB-KW"/>
</dbReference>
<organism evidence="7 8">
    <name type="scientific">Colletotrichum tofieldiae</name>
    <dbReference type="NCBI Taxonomy" id="708197"/>
    <lineage>
        <taxon>Eukaryota</taxon>
        <taxon>Fungi</taxon>
        <taxon>Dikarya</taxon>
        <taxon>Ascomycota</taxon>
        <taxon>Pezizomycotina</taxon>
        <taxon>Sordariomycetes</taxon>
        <taxon>Hypocreomycetidae</taxon>
        <taxon>Glomerellales</taxon>
        <taxon>Glomerellaceae</taxon>
        <taxon>Colletotrichum</taxon>
        <taxon>Colletotrichum spaethianum species complex</taxon>
    </lineage>
</organism>
<feature type="domain" description="O-methyltransferase dimerisation" evidence="6">
    <location>
        <begin position="61"/>
        <end position="133"/>
    </location>
</feature>
<dbReference type="Pfam" id="PF00891">
    <property type="entry name" value="Methyltransf_2"/>
    <property type="match status" value="1"/>
</dbReference>
<dbReference type="Gene3D" id="1.10.10.10">
    <property type="entry name" value="Winged helix-like DNA-binding domain superfamily/Winged helix DNA-binding domain"/>
    <property type="match status" value="1"/>
</dbReference>
<dbReference type="Proteomes" id="UP000076552">
    <property type="component" value="Unassembled WGS sequence"/>
</dbReference>
<evidence type="ECO:0000256" key="3">
    <source>
        <dbReference type="ARBA" id="ARBA00022691"/>
    </source>
</evidence>
<dbReference type="PROSITE" id="PS51683">
    <property type="entry name" value="SAM_OMT_II"/>
    <property type="match status" value="1"/>
</dbReference>
<dbReference type="AlphaFoldDB" id="A0A161VX00"/>
<keyword evidence="2 7" id="KW-0808">Transferase</keyword>
<evidence type="ECO:0000259" key="6">
    <source>
        <dbReference type="Pfam" id="PF08100"/>
    </source>
</evidence>
<dbReference type="InterPro" id="IPR012967">
    <property type="entry name" value="COMT_dimerisation"/>
</dbReference>
<dbReference type="GO" id="GO:0008171">
    <property type="term" value="F:O-methyltransferase activity"/>
    <property type="evidence" value="ECO:0007669"/>
    <property type="project" value="InterPro"/>
</dbReference>
<dbReference type="InterPro" id="IPR016461">
    <property type="entry name" value="COMT-like"/>
</dbReference>
<evidence type="ECO:0000313" key="8">
    <source>
        <dbReference type="Proteomes" id="UP000076552"/>
    </source>
</evidence>
<dbReference type="PANTHER" id="PTHR43712">
    <property type="entry name" value="PUTATIVE (AFU_ORTHOLOGUE AFUA_4G14580)-RELATED"/>
    <property type="match status" value="1"/>
</dbReference>
<evidence type="ECO:0000313" key="7">
    <source>
        <dbReference type="EMBL" id="KZL77975.1"/>
    </source>
</evidence>
<comment type="caution">
    <text evidence="7">The sequence shown here is derived from an EMBL/GenBank/DDBJ whole genome shotgun (WGS) entry which is preliminary data.</text>
</comment>
<dbReference type="Pfam" id="PF08100">
    <property type="entry name" value="Dimerisation"/>
    <property type="match status" value="1"/>
</dbReference>
<dbReference type="EMBL" id="LFIV01000004">
    <property type="protein sequence ID" value="KZL77975.1"/>
    <property type="molecule type" value="Genomic_DNA"/>
</dbReference>
<proteinExistence type="predicted"/>
<name>A0A161VX00_9PEZI</name>
<evidence type="ECO:0000259" key="5">
    <source>
        <dbReference type="Pfam" id="PF00891"/>
    </source>
</evidence>
<dbReference type="PIRSF" id="PIRSF005739">
    <property type="entry name" value="O-mtase"/>
    <property type="match status" value="1"/>
</dbReference>
<dbReference type="SUPFAM" id="SSF46785">
    <property type="entry name" value="Winged helix' DNA-binding domain"/>
    <property type="match status" value="1"/>
</dbReference>
<evidence type="ECO:0000256" key="2">
    <source>
        <dbReference type="ARBA" id="ARBA00022679"/>
    </source>
</evidence>
<keyword evidence="8" id="KW-1185">Reference proteome</keyword>
<dbReference type="InterPro" id="IPR029063">
    <property type="entry name" value="SAM-dependent_MTases_sf"/>
</dbReference>
<sequence length="403" mass="45791">MASRADKSDSVQAFLRAANETVEGIENENDRSRVLFKLYELVNRVESPWETFIRLYLSQPATSAAMKVLTDLRLFERWRENGNSPLTSFELAGLTDGCDPALLHRLLRLLAANHLLEMTSDGKYKPTRFCVKLAEPDFSTTARFYFEYFTPMCSHMPEFLAKTGYKNPKNNRNTIFDSAFNWEGGAFKYWKEHPAQGEAFNIVQKVSTSSQTRWTSIYPSHMLLEGDPQLPLLVDVGGSVGQDVQCFFEKHPETASRLYLEDIPSVIADENSTVVKGINKVPYDFFTPQPIKHARAYYMHHVLHDWPDRQARKILEMQKAAMKPGYSKLLIHDQVMNDDGPVHPHAAGLDIGMMLFGSAQERTEKEWESLITSAGLKIVKIWRIPSAPQGIIEAELASEKSKL</sequence>
<dbReference type="SUPFAM" id="SSF53335">
    <property type="entry name" value="S-adenosyl-L-methionine-dependent methyltransferases"/>
    <property type="match status" value="1"/>
</dbReference>
<dbReference type="InterPro" id="IPR036390">
    <property type="entry name" value="WH_DNA-bd_sf"/>
</dbReference>
<evidence type="ECO:0000256" key="4">
    <source>
        <dbReference type="PIRSR" id="PIRSR005739-1"/>
    </source>
</evidence>
<dbReference type="Gene3D" id="3.40.50.150">
    <property type="entry name" value="Vaccinia Virus protein VP39"/>
    <property type="match status" value="1"/>
</dbReference>
<protein>
    <submittedName>
        <fullName evidence="7">Sterigmatocystin 8-O-methyltransferase</fullName>
    </submittedName>
</protein>
<dbReference type="GO" id="GO:0046983">
    <property type="term" value="F:protein dimerization activity"/>
    <property type="evidence" value="ECO:0007669"/>
    <property type="project" value="InterPro"/>
</dbReference>